<dbReference type="GO" id="GO:0044782">
    <property type="term" value="P:cilium organization"/>
    <property type="evidence" value="ECO:0007669"/>
    <property type="project" value="TreeGrafter"/>
</dbReference>
<evidence type="ECO:0000256" key="3">
    <source>
        <dbReference type="ARBA" id="ARBA00013738"/>
    </source>
</evidence>
<name>A0AAV2IEB6_LYMST</name>
<evidence type="ECO:0000256" key="9">
    <source>
        <dbReference type="ARBA" id="ARBA00032183"/>
    </source>
</evidence>
<keyword evidence="12" id="KW-1185">Reference proteome</keyword>
<evidence type="ECO:0000256" key="8">
    <source>
        <dbReference type="ARBA" id="ARBA00023273"/>
    </source>
</evidence>
<proteinExistence type="inferred from homology"/>
<dbReference type="GO" id="GO:0005737">
    <property type="term" value="C:cytoplasm"/>
    <property type="evidence" value="ECO:0007669"/>
    <property type="project" value="TreeGrafter"/>
</dbReference>
<evidence type="ECO:0000313" key="12">
    <source>
        <dbReference type="Proteomes" id="UP001497497"/>
    </source>
</evidence>
<dbReference type="InterPro" id="IPR000048">
    <property type="entry name" value="IQ_motif_EF-hand-BS"/>
</dbReference>
<keyword evidence="7" id="KW-0206">Cytoskeleton</keyword>
<dbReference type="Proteomes" id="UP001497497">
    <property type="component" value="Unassembled WGS sequence"/>
</dbReference>
<keyword evidence="8" id="KW-0966">Cell projection</keyword>
<evidence type="ECO:0000256" key="2">
    <source>
        <dbReference type="ARBA" id="ARBA00008222"/>
    </source>
</evidence>
<evidence type="ECO:0000256" key="6">
    <source>
        <dbReference type="ARBA" id="ARBA00023069"/>
    </source>
</evidence>
<evidence type="ECO:0000256" key="5">
    <source>
        <dbReference type="ARBA" id="ARBA00022846"/>
    </source>
</evidence>
<dbReference type="PANTHER" id="PTHR14871">
    <property type="entry name" value="DYNEIN REGULATORY COMPLEX PROTEIN 9"/>
    <property type="match status" value="1"/>
</dbReference>
<dbReference type="GO" id="GO:0031514">
    <property type="term" value="C:motile cilium"/>
    <property type="evidence" value="ECO:0007669"/>
    <property type="project" value="TreeGrafter"/>
</dbReference>
<dbReference type="CDD" id="cd23766">
    <property type="entry name" value="IQCG"/>
    <property type="match status" value="1"/>
</dbReference>
<dbReference type="PROSITE" id="PS50096">
    <property type="entry name" value="IQ"/>
    <property type="match status" value="1"/>
</dbReference>
<dbReference type="InterPro" id="IPR042618">
    <property type="entry name" value="IQCG"/>
</dbReference>
<comment type="caution">
    <text evidence="11">The sequence shown here is derived from an EMBL/GenBank/DDBJ whole genome shotgun (WGS) entry which is preliminary data.</text>
</comment>
<comment type="subcellular location">
    <subcellularLocation>
        <location evidence="1">Cytoplasm</location>
        <location evidence="1">Cytoskeleton</location>
        <location evidence="1">Flagellum axoneme</location>
    </subcellularLocation>
</comment>
<keyword evidence="4" id="KW-0963">Cytoplasm</keyword>
<evidence type="ECO:0000256" key="10">
    <source>
        <dbReference type="SAM" id="MobiDB-lite"/>
    </source>
</evidence>
<dbReference type="Pfam" id="PF00612">
    <property type="entry name" value="IQ"/>
    <property type="match status" value="1"/>
</dbReference>
<protein>
    <recommendedName>
        <fullName evidence="3">Dynein regulatory complex protein 9</fullName>
    </recommendedName>
    <alternativeName>
        <fullName evidence="9">IQ domain-containing protein G</fullName>
    </alternativeName>
</protein>
<dbReference type="EMBL" id="CAXITT010000630">
    <property type="protein sequence ID" value="CAL1544569.1"/>
    <property type="molecule type" value="Genomic_DNA"/>
</dbReference>
<feature type="compositionally biased region" description="Acidic residues" evidence="10">
    <location>
        <begin position="9"/>
        <end position="18"/>
    </location>
</feature>
<feature type="region of interest" description="Disordered" evidence="10">
    <location>
        <begin position="1"/>
        <end position="27"/>
    </location>
</feature>
<evidence type="ECO:0000313" key="11">
    <source>
        <dbReference type="EMBL" id="CAL1544569.1"/>
    </source>
</evidence>
<evidence type="ECO:0000256" key="4">
    <source>
        <dbReference type="ARBA" id="ARBA00022490"/>
    </source>
</evidence>
<sequence length="433" mass="50896">MAGRTISETTEEIEEDEEQQTRNNFSKDDLELASVSVDPTLFEESCLELGAFRLYALQAIHLAIVLEDLCDQLDVLGRSLPTTQIELRSQKSVIYDDTNHRATWKPDAMDAMSENKGYSLEQHYASILPRRIYESHYLMPRPRCDRKLLLLLKESGLKQDTVSGKIQADRAFLQWAIQAVIDDLIRNRSFDSLNKVVQSERDKREQLFGMFKKMKDDTELIKQLKVDIKVMKKQKIRDNQLLDAQIFEVKDHLLEMNIRKPMEHVYTQNIGRAMIEGIKKRNLKVEKDFARQLKHAKLAVGNEETAHQSMKQIINQNIQRSKSQLEYWMEKFEKDTVRLQQELDELKTYRAKALSRIAWLRKMIANYEEIVIDDRRVKKIHADRLAKHDKEMKAATKVQSWWRGLMVRELMGPFKTLYIELKARKKSITKKTK</sequence>
<dbReference type="AlphaFoldDB" id="A0AAV2IEB6"/>
<evidence type="ECO:0000256" key="1">
    <source>
        <dbReference type="ARBA" id="ARBA00004611"/>
    </source>
</evidence>
<accession>A0AAV2IEB6</accession>
<dbReference type="PANTHER" id="PTHR14871:SF1">
    <property type="entry name" value="DYNEIN REGULATORY COMPLEX PROTEIN 9"/>
    <property type="match status" value="1"/>
</dbReference>
<reference evidence="11 12" key="1">
    <citation type="submission" date="2024-04" db="EMBL/GenBank/DDBJ databases">
        <authorList>
            <consortium name="Genoscope - CEA"/>
            <person name="William W."/>
        </authorList>
    </citation>
    <scope>NUCLEOTIDE SEQUENCE [LARGE SCALE GENOMIC DNA]</scope>
</reference>
<evidence type="ECO:0000256" key="7">
    <source>
        <dbReference type="ARBA" id="ARBA00023212"/>
    </source>
</evidence>
<comment type="similarity">
    <text evidence="2">Belongs to the DRC9 family.</text>
</comment>
<keyword evidence="6" id="KW-0969">Cilium</keyword>
<keyword evidence="5" id="KW-0282">Flagellum</keyword>
<organism evidence="11 12">
    <name type="scientific">Lymnaea stagnalis</name>
    <name type="common">Great pond snail</name>
    <name type="synonym">Helix stagnalis</name>
    <dbReference type="NCBI Taxonomy" id="6523"/>
    <lineage>
        <taxon>Eukaryota</taxon>
        <taxon>Metazoa</taxon>
        <taxon>Spiralia</taxon>
        <taxon>Lophotrochozoa</taxon>
        <taxon>Mollusca</taxon>
        <taxon>Gastropoda</taxon>
        <taxon>Heterobranchia</taxon>
        <taxon>Euthyneura</taxon>
        <taxon>Panpulmonata</taxon>
        <taxon>Hygrophila</taxon>
        <taxon>Lymnaeoidea</taxon>
        <taxon>Lymnaeidae</taxon>
        <taxon>Lymnaea</taxon>
    </lineage>
</organism>
<gene>
    <name evidence="11" type="ORF">GSLYS_00018082001</name>
</gene>